<feature type="transmembrane region" description="Helical" evidence="1">
    <location>
        <begin position="368"/>
        <end position="387"/>
    </location>
</feature>
<feature type="transmembrane region" description="Helical" evidence="1">
    <location>
        <begin position="189"/>
        <end position="216"/>
    </location>
</feature>
<evidence type="ECO:0000256" key="1">
    <source>
        <dbReference type="SAM" id="Phobius"/>
    </source>
</evidence>
<dbReference type="EMBL" id="JACIJC010000001">
    <property type="protein sequence ID" value="MBB5684123.1"/>
    <property type="molecule type" value="Genomic_DNA"/>
</dbReference>
<feature type="transmembrane region" description="Helical" evidence="1">
    <location>
        <begin position="421"/>
        <end position="443"/>
    </location>
</feature>
<feature type="transmembrane region" description="Helical" evidence="1">
    <location>
        <begin position="228"/>
        <end position="246"/>
    </location>
</feature>
<gene>
    <name evidence="2" type="ORF">FHS49_000114</name>
</gene>
<evidence type="ECO:0008006" key="4">
    <source>
        <dbReference type="Google" id="ProtNLM"/>
    </source>
</evidence>
<keyword evidence="1" id="KW-1133">Transmembrane helix</keyword>
<feature type="transmembrane region" description="Helical" evidence="1">
    <location>
        <begin position="258"/>
        <end position="279"/>
    </location>
</feature>
<sequence length="588" mass="64331">MIETGAGKDRWKLWLILIWLIASAGLIAWRWGRIHWLALGDTDDNMRLMEVRAWLNGQGWYDLRQYRLNPPQGFNIHWSRLVDIPIAGIILAVKPFFGTAIAERAAIAIAPLLPLGVALFGVALTTRRLVAPLSFALAAALLLTAQSTMGMFQPARIDHHGWQLAMMALLVAGIANPDRRRGGLLVGGASVLSLVIGFEMMPYLALAGAIMALFWVWEREEAARLQTYGVMLAGGSALGYALFASWDNAAPRCDVLSPVWMSTMVLTGALLTVLARLPLRGRLMRLGAGIVAAAIVGGFFILFWPQCLGRPEGVSPELQAKWLDNIREVKPVYRQEWKMMWAMLALPVIGAIGSLLSLWIHRRDQKRLMAWCGVATLCLVSLGMMFFQSRATAAAQLLAVPGGLALMWIALPWVRGQKNMLARVLGTPALFLVGSGLFIQLGIQAIPEKAEKPVYKKVNLAGARCSTIPSMAGLNTLPRATIMTMVDLGPRLITLTHHNAIAGPYHRNGEAILDMHHAFDGTPEAARAIAKKHGATLLMICPDFAEGTVYKARSPKGFYAQIEAGTVPAWLDPVTLPKGSPFKVWRVR</sequence>
<keyword evidence="1" id="KW-0812">Transmembrane</keyword>
<keyword evidence="1" id="KW-0472">Membrane</keyword>
<keyword evidence="3" id="KW-1185">Reference proteome</keyword>
<name>A0A7W9ECC5_9SPHN</name>
<feature type="transmembrane region" description="Helical" evidence="1">
    <location>
        <begin position="393"/>
        <end position="414"/>
    </location>
</feature>
<reference evidence="2 3" key="1">
    <citation type="submission" date="2020-08" db="EMBL/GenBank/DDBJ databases">
        <title>Genomic Encyclopedia of Type Strains, Phase IV (KMG-IV): sequencing the most valuable type-strain genomes for metagenomic binning, comparative biology and taxonomic classification.</title>
        <authorList>
            <person name="Goeker M."/>
        </authorList>
    </citation>
    <scope>NUCLEOTIDE SEQUENCE [LARGE SCALE GENOMIC DNA]</scope>
    <source>
        <strain evidence="2 3">DSM 25079</strain>
    </source>
</reference>
<feature type="transmembrane region" description="Helical" evidence="1">
    <location>
        <begin position="12"/>
        <end position="31"/>
    </location>
</feature>
<feature type="transmembrane region" description="Helical" evidence="1">
    <location>
        <begin position="130"/>
        <end position="149"/>
    </location>
</feature>
<evidence type="ECO:0000313" key="2">
    <source>
        <dbReference type="EMBL" id="MBB5684123.1"/>
    </source>
</evidence>
<dbReference type="AlphaFoldDB" id="A0A7W9ECC5"/>
<evidence type="ECO:0000313" key="3">
    <source>
        <dbReference type="Proteomes" id="UP000549617"/>
    </source>
</evidence>
<organism evidence="2 3">
    <name type="scientific">Sphingobium boeckii</name>
    <dbReference type="NCBI Taxonomy" id="1082345"/>
    <lineage>
        <taxon>Bacteria</taxon>
        <taxon>Pseudomonadati</taxon>
        <taxon>Pseudomonadota</taxon>
        <taxon>Alphaproteobacteria</taxon>
        <taxon>Sphingomonadales</taxon>
        <taxon>Sphingomonadaceae</taxon>
        <taxon>Sphingobium</taxon>
    </lineage>
</organism>
<dbReference type="Proteomes" id="UP000549617">
    <property type="component" value="Unassembled WGS sequence"/>
</dbReference>
<protein>
    <recommendedName>
        <fullName evidence="4">AcrB/AcrD/AcrF family protein</fullName>
    </recommendedName>
</protein>
<dbReference type="RefSeq" id="WP_343052863.1">
    <property type="nucleotide sequence ID" value="NZ_JACIJC010000001.1"/>
</dbReference>
<feature type="transmembrane region" description="Helical" evidence="1">
    <location>
        <begin position="286"/>
        <end position="304"/>
    </location>
</feature>
<feature type="transmembrane region" description="Helical" evidence="1">
    <location>
        <begin position="105"/>
        <end position="124"/>
    </location>
</feature>
<accession>A0A7W9ECC5</accession>
<comment type="caution">
    <text evidence="2">The sequence shown here is derived from an EMBL/GenBank/DDBJ whole genome shotgun (WGS) entry which is preliminary data.</text>
</comment>
<feature type="transmembrane region" description="Helical" evidence="1">
    <location>
        <begin position="339"/>
        <end position="361"/>
    </location>
</feature>
<proteinExistence type="predicted"/>